<reference evidence="3 4" key="1">
    <citation type="journal article" date="2009" name="Stand. Genomic Sci.">
        <title>Complete genome sequence of Desulfotomaculum acetoxidans type strain (5575).</title>
        <authorList>
            <person name="Spring S."/>
            <person name="Lapidus A."/>
            <person name="Schroder M."/>
            <person name="Gleim D."/>
            <person name="Sims D."/>
            <person name="Meincke L."/>
            <person name="Glavina Del Rio T."/>
            <person name="Tice H."/>
            <person name="Copeland A."/>
            <person name="Cheng J.F."/>
            <person name="Lucas S."/>
            <person name="Chen F."/>
            <person name="Nolan M."/>
            <person name="Bruce D."/>
            <person name="Goodwin L."/>
            <person name="Pitluck S."/>
            <person name="Ivanova N."/>
            <person name="Mavromatis K."/>
            <person name="Mikhailova N."/>
            <person name="Pati A."/>
            <person name="Chen A."/>
            <person name="Palaniappan K."/>
            <person name="Land M."/>
            <person name="Hauser L."/>
            <person name="Chang Y.J."/>
            <person name="Jeffries C.D."/>
            <person name="Chain P."/>
            <person name="Saunders E."/>
            <person name="Brettin T."/>
            <person name="Detter J.C."/>
            <person name="Goker M."/>
            <person name="Bristow J."/>
            <person name="Eisen J.A."/>
            <person name="Markowitz V."/>
            <person name="Hugenholtz P."/>
            <person name="Kyrpides N.C."/>
            <person name="Klenk H.P."/>
            <person name="Han C."/>
        </authorList>
    </citation>
    <scope>NUCLEOTIDE SEQUENCE [LARGE SCALE GENOMIC DNA]</scope>
    <source>
        <strain evidence="4">ATCC 49208 / DSM 771 / VKM B-1644</strain>
    </source>
</reference>
<dbReference type="eggNOG" id="COG5492">
    <property type="taxonomic scope" value="Bacteria"/>
</dbReference>
<evidence type="ECO:0000313" key="4">
    <source>
        <dbReference type="Proteomes" id="UP000002217"/>
    </source>
</evidence>
<dbReference type="InterPro" id="IPR003343">
    <property type="entry name" value="Big_2"/>
</dbReference>
<evidence type="ECO:0000256" key="1">
    <source>
        <dbReference type="SAM" id="MobiDB-lite"/>
    </source>
</evidence>
<evidence type="ECO:0000313" key="3">
    <source>
        <dbReference type="EMBL" id="ACV64207.1"/>
    </source>
</evidence>
<dbReference type="SUPFAM" id="SSF49373">
    <property type="entry name" value="Invasin/intimin cell-adhesion fragments"/>
    <property type="match status" value="1"/>
</dbReference>
<dbReference type="HOGENOM" id="CLU_640507_0_0_9"/>
<dbReference type="Pfam" id="PF02368">
    <property type="entry name" value="Big_2"/>
    <property type="match status" value="1"/>
</dbReference>
<dbReference type="InterPro" id="IPR008964">
    <property type="entry name" value="Invasin/intimin_cell_adhesion"/>
</dbReference>
<dbReference type="RefSeq" id="WP_015758897.1">
    <property type="nucleotide sequence ID" value="NC_013216.1"/>
</dbReference>
<name>C8W6U8_DESAS</name>
<sequence length="428" mass="46414">MRLRWLEFKFRLRKAVLLGLVPAALLSLLYIAGPGMASTGCGTGIQGVPSDTLVIKVGYFGGPYYTKKVYTLSDFDQLSQVKQAYTFIDSMPSVCMDAATGVRLTDLLADAGIDVNSVQKFYFYATDIRKGWYQCLDKSYLLDTPRYYYPNLPAGWDYEKGSSTLEAVYGAIRVDPIIAYKDNWQRYGEVPDFSVYDTSTRFRLLFGQKEPDECTAPQSAKWVHSIDVMLGGMPPAGVTLDQNAVNLKVGSTVRLTATVAPYEATDKSVTWSSSDPGVATVDHNGLVTVVGPGAATIAVSTVVGNLTATCIVNGPRETGPGQSSEPFGAGPQKNGEVDNPFGLPVSEDNRQHLAKKEITAAVSTAAPAASEQSGSQPWRVYEMSSDAVPLQQQKRQNTLDIFAAVLLGVLLLGGSGKRYMEHIREVVR</sequence>
<feature type="region of interest" description="Disordered" evidence="1">
    <location>
        <begin position="314"/>
        <end position="335"/>
    </location>
</feature>
<dbReference type="EMBL" id="CP001720">
    <property type="protein sequence ID" value="ACV64207.1"/>
    <property type="molecule type" value="Genomic_DNA"/>
</dbReference>
<dbReference type="STRING" id="485916.Dtox_3488"/>
<accession>C8W6U8</accession>
<dbReference type="AlphaFoldDB" id="C8W6U8"/>
<evidence type="ECO:0000259" key="2">
    <source>
        <dbReference type="SMART" id="SM00635"/>
    </source>
</evidence>
<gene>
    <name evidence="3" type="ordered locus">Dtox_3488</name>
</gene>
<protein>
    <submittedName>
        <fullName evidence="3">Ig domain protein group 2 domain protein</fullName>
    </submittedName>
</protein>
<dbReference type="OrthoDB" id="1808737at2"/>
<dbReference type="SMART" id="SM00635">
    <property type="entry name" value="BID_2"/>
    <property type="match status" value="1"/>
</dbReference>
<feature type="domain" description="BIG2" evidence="2">
    <location>
        <begin position="234"/>
        <end position="311"/>
    </location>
</feature>
<dbReference type="KEGG" id="dae:Dtox_3488"/>
<keyword evidence="4" id="KW-1185">Reference proteome</keyword>
<proteinExistence type="predicted"/>
<dbReference type="Gene3D" id="2.60.40.1080">
    <property type="match status" value="1"/>
</dbReference>
<organism evidence="3 4">
    <name type="scientific">Desulfofarcimen acetoxidans (strain ATCC 49208 / DSM 771 / KCTC 5769 / VKM B-1644 / 5575)</name>
    <name type="common">Desulfotomaculum acetoxidans</name>
    <dbReference type="NCBI Taxonomy" id="485916"/>
    <lineage>
        <taxon>Bacteria</taxon>
        <taxon>Bacillati</taxon>
        <taxon>Bacillota</taxon>
        <taxon>Clostridia</taxon>
        <taxon>Eubacteriales</taxon>
        <taxon>Peptococcaceae</taxon>
        <taxon>Desulfofarcimen</taxon>
    </lineage>
</organism>
<dbReference type="Proteomes" id="UP000002217">
    <property type="component" value="Chromosome"/>
</dbReference>